<evidence type="ECO:0000256" key="1">
    <source>
        <dbReference type="SAM" id="MobiDB-lite"/>
    </source>
</evidence>
<proteinExistence type="predicted"/>
<name>A0A8J6E166_9EUKA</name>
<feature type="region of interest" description="Disordered" evidence="1">
    <location>
        <begin position="1"/>
        <end position="25"/>
    </location>
</feature>
<protein>
    <submittedName>
        <fullName evidence="2">Uncharacterized protein</fullName>
    </submittedName>
</protein>
<gene>
    <name evidence="2" type="ORF">J8273_5954</name>
</gene>
<comment type="caution">
    <text evidence="2">The sequence shown here is derived from an EMBL/GenBank/DDBJ whole genome shotgun (WGS) entry which is preliminary data.</text>
</comment>
<dbReference type="Proteomes" id="UP000717585">
    <property type="component" value="Unassembled WGS sequence"/>
</dbReference>
<dbReference type="AlphaFoldDB" id="A0A8J6E166"/>
<evidence type="ECO:0000313" key="2">
    <source>
        <dbReference type="EMBL" id="KAG9392696.1"/>
    </source>
</evidence>
<evidence type="ECO:0000313" key="3">
    <source>
        <dbReference type="Proteomes" id="UP000717585"/>
    </source>
</evidence>
<accession>A0A8J6E166</accession>
<keyword evidence="3" id="KW-1185">Reference proteome</keyword>
<sequence>MSHSRRLLMRTLQTPTEDRSAVPCRSVTSSGKVEVEASVVETTDRAELSKALNECIKLSKKTQRKLTRLNDGDEELRNSLRKTTRDTRADVGVIKVSSSSVLRSI</sequence>
<dbReference type="EMBL" id="JAHDYR010000034">
    <property type="protein sequence ID" value="KAG9392696.1"/>
    <property type="molecule type" value="Genomic_DNA"/>
</dbReference>
<organism evidence="2 3">
    <name type="scientific">Carpediemonas membranifera</name>
    <dbReference type="NCBI Taxonomy" id="201153"/>
    <lineage>
        <taxon>Eukaryota</taxon>
        <taxon>Metamonada</taxon>
        <taxon>Carpediemonas-like organisms</taxon>
        <taxon>Carpediemonas</taxon>
    </lineage>
</organism>
<reference evidence="2" key="1">
    <citation type="submission" date="2021-05" db="EMBL/GenBank/DDBJ databases">
        <title>A free-living protist that lacks canonical eukaryotic 1 DNA replication and segregation systems.</title>
        <authorList>
            <person name="Salas-Leiva D.E."/>
            <person name="Tromer E.C."/>
            <person name="Curtis B.A."/>
            <person name="Jerlstrom-Hultqvist J."/>
            <person name="Kolisko M."/>
            <person name="Yi Z."/>
            <person name="Salas-Leiva J.S."/>
            <person name="Gallot-Lavallee L."/>
            <person name="Kops G.J.P.L."/>
            <person name="Archibald J.M."/>
            <person name="Simpson A.G.B."/>
            <person name="Roger A.J."/>
        </authorList>
    </citation>
    <scope>NUCLEOTIDE SEQUENCE</scope>
    <source>
        <strain evidence="2">BICM</strain>
    </source>
</reference>